<dbReference type="Proteomes" id="UP001244341">
    <property type="component" value="Chromosome 16b"/>
</dbReference>
<sequence length="347" mass="38554">MNFVIWEAQHMTREHAYTAVSRARTIDQISLGETPVDFFTAAYEHVKKNLQAMINHYRTGDIAAGWEPCDWTVGLLYEKLVRTQGEICPHCGEQMKMRNFFKSGGTPDPLMVTLDRIDNTTGHTMVNTFGAHLKCNISRNGNQDKHLQAENPDKEAFLVMYPGQAQEVDCSAQPAPDVADGDWAEAEEESGAPDNNTSTLQDALPFIRMRKEGLPEPPVEKERAIVAKHIVDMLKVGQLAVLDVEGIDDGNVLTFTKDGKTGFVYAGIVTQVNSKRLYMQLFERATASSSDLAQKKLKLSETRYAIDNMSNADALLYAGDPPRIRSGQTTSLPAAVVKHVQEEYVFS</sequence>
<proteinExistence type="predicted"/>
<evidence type="ECO:0000256" key="1">
    <source>
        <dbReference type="SAM" id="MobiDB-lite"/>
    </source>
</evidence>
<evidence type="ECO:0000313" key="3">
    <source>
        <dbReference type="Proteomes" id="UP001244341"/>
    </source>
</evidence>
<name>A0ABY8UPL1_TETOB</name>
<accession>A0ABY8UPL1</accession>
<feature type="region of interest" description="Disordered" evidence="1">
    <location>
        <begin position="172"/>
        <end position="199"/>
    </location>
</feature>
<dbReference type="EMBL" id="CP126223">
    <property type="protein sequence ID" value="WIA23275.1"/>
    <property type="molecule type" value="Genomic_DNA"/>
</dbReference>
<feature type="compositionally biased region" description="Acidic residues" evidence="1">
    <location>
        <begin position="179"/>
        <end position="191"/>
    </location>
</feature>
<keyword evidence="3" id="KW-1185">Reference proteome</keyword>
<reference evidence="2 3" key="1">
    <citation type="submission" date="2023-05" db="EMBL/GenBank/DDBJ databases">
        <title>A 100% complete, gapless, phased diploid assembly of the Scenedesmus obliquus UTEX 3031 genome.</title>
        <authorList>
            <person name="Biondi T.C."/>
            <person name="Hanschen E.R."/>
            <person name="Kwon T."/>
            <person name="Eng W."/>
            <person name="Kruse C.P.S."/>
            <person name="Koehler S.I."/>
            <person name="Kunde Y."/>
            <person name="Gleasner C.D."/>
            <person name="You Mak K.T."/>
            <person name="Polle J."/>
            <person name="Hovde B.T."/>
            <person name="Starkenburg S.R."/>
        </authorList>
    </citation>
    <scope>NUCLEOTIDE SEQUENCE [LARGE SCALE GENOMIC DNA]</scope>
    <source>
        <strain evidence="2 3">DOE0152z</strain>
    </source>
</reference>
<protein>
    <submittedName>
        <fullName evidence="2">Uncharacterized protein</fullName>
    </submittedName>
</protein>
<evidence type="ECO:0000313" key="2">
    <source>
        <dbReference type="EMBL" id="WIA23275.1"/>
    </source>
</evidence>
<gene>
    <name evidence="2" type="ORF">OEZ85_000045</name>
</gene>
<organism evidence="2 3">
    <name type="scientific">Tetradesmus obliquus</name>
    <name type="common">Green alga</name>
    <name type="synonym">Acutodesmus obliquus</name>
    <dbReference type="NCBI Taxonomy" id="3088"/>
    <lineage>
        <taxon>Eukaryota</taxon>
        <taxon>Viridiplantae</taxon>
        <taxon>Chlorophyta</taxon>
        <taxon>core chlorophytes</taxon>
        <taxon>Chlorophyceae</taxon>
        <taxon>CS clade</taxon>
        <taxon>Sphaeropleales</taxon>
        <taxon>Scenedesmaceae</taxon>
        <taxon>Tetradesmus</taxon>
    </lineage>
</organism>